<dbReference type="InterPro" id="IPR000835">
    <property type="entry name" value="HTH_MarR-typ"/>
</dbReference>
<keyword evidence="6" id="KW-1185">Reference proteome</keyword>
<dbReference type="RefSeq" id="WP_345920584.1">
    <property type="nucleotide sequence ID" value="NZ_JBDIVE010000009.1"/>
</dbReference>
<dbReference type="Pfam" id="PF01047">
    <property type="entry name" value="MarR"/>
    <property type="match status" value="1"/>
</dbReference>
<dbReference type="PRINTS" id="PR00598">
    <property type="entry name" value="HTHMARR"/>
</dbReference>
<dbReference type="InterPro" id="IPR036388">
    <property type="entry name" value="WH-like_DNA-bd_sf"/>
</dbReference>
<dbReference type="Proteomes" id="UP001410394">
    <property type="component" value="Unassembled WGS sequence"/>
</dbReference>
<comment type="caution">
    <text evidence="5">The sequence shown here is derived from an EMBL/GenBank/DDBJ whole genome shotgun (WGS) entry which is preliminary data.</text>
</comment>
<dbReference type="PROSITE" id="PS50995">
    <property type="entry name" value="HTH_MARR_2"/>
    <property type="match status" value="1"/>
</dbReference>
<dbReference type="PANTHER" id="PTHR42756:SF1">
    <property type="entry name" value="TRANSCRIPTIONAL REPRESSOR OF EMRAB OPERON"/>
    <property type="match status" value="1"/>
</dbReference>
<evidence type="ECO:0000313" key="5">
    <source>
        <dbReference type="EMBL" id="MEN3069810.1"/>
    </source>
</evidence>
<sequence length="143" mass="16075">MPASADTDVLRDAMRLFITAQRKYLHDGGTPPQGRMLVTLLRRGTVTQAEFGRCLGLEKSWVSRSVDKLVQQGWVLRNTLESDRRSVQLQLTEAGKLAAREVEARMNAHAHGVLQTLPEDSRERLIAALRELRDALQEQADNT</sequence>
<organism evidence="5 6">
    <name type="scientific">Uliginosibacterium sediminicola</name>
    <dbReference type="NCBI Taxonomy" id="2024550"/>
    <lineage>
        <taxon>Bacteria</taxon>
        <taxon>Pseudomonadati</taxon>
        <taxon>Pseudomonadota</taxon>
        <taxon>Betaproteobacteria</taxon>
        <taxon>Rhodocyclales</taxon>
        <taxon>Zoogloeaceae</taxon>
        <taxon>Uliginosibacterium</taxon>
    </lineage>
</organism>
<dbReference type="EMBL" id="JBDIVE010000009">
    <property type="protein sequence ID" value="MEN3069810.1"/>
    <property type="molecule type" value="Genomic_DNA"/>
</dbReference>
<keyword evidence="2" id="KW-0238">DNA-binding</keyword>
<evidence type="ECO:0000256" key="2">
    <source>
        <dbReference type="ARBA" id="ARBA00023125"/>
    </source>
</evidence>
<proteinExistence type="predicted"/>
<name>A0ABU9Z1H8_9RHOO</name>
<evidence type="ECO:0000259" key="4">
    <source>
        <dbReference type="PROSITE" id="PS50995"/>
    </source>
</evidence>
<dbReference type="Gene3D" id="1.10.10.10">
    <property type="entry name" value="Winged helix-like DNA-binding domain superfamily/Winged helix DNA-binding domain"/>
    <property type="match status" value="1"/>
</dbReference>
<feature type="domain" description="HTH marR-type" evidence="4">
    <location>
        <begin position="6"/>
        <end position="134"/>
    </location>
</feature>
<gene>
    <name evidence="5" type="ORF">ABDB84_15115</name>
</gene>
<reference evidence="5 6" key="1">
    <citation type="journal article" date="2018" name="Int. J. Syst. Evol. Microbiol.">
        <title>Uliginosibacterium sediminicola sp. nov., isolated from freshwater sediment.</title>
        <authorList>
            <person name="Hwang W.M."/>
            <person name="Kim S.M."/>
            <person name="Kang K."/>
            <person name="Ahn T.Y."/>
        </authorList>
    </citation>
    <scope>NUCLEOTIDE SEQUENCE [LARGE SCALE GENOMIC DNA]</scope>
    <source>
        <strain evidence="5 6">M1-21</strain>
    </source>
</reference>
<evidence type="ECO:0000256" key="1">
    <source>
        <dbReference type="ARBA" id="ARBA00023015"/>
    </source>
</evidence>
<protein>
    <submittedName>
        <fullName evidence="5">MarR family transcriptional regulator</fullName>
    </submittedName>
</protein>
<evidence type="ECO:0000256" key="3">
    <source>
        <dbReference type="ARBA" id="ARBA00023163"/>
    </source>
</evidence>
<dbReference type="InterPro" id="IPR036390">
    <property type="entry name" value="WH_DNA-bd_sf"/>
</dbReference>
<keyword evidence="1" id="KW-0805">Transcription regulation</keyword>
<dbReference type="SMART" id="SM00347">
    <property type="entry name" value="HTH_MARR"/>
    <property type="match status" value="1"/>
</dbReference>
<accession>A0ABU9Z1H8</accession>
<evidence type="ECO:0000313" key="6">
    <source>
        <dbReference type="Proteomes" id="UP001410394"/>
    </source>
</evidence>
<keyword evidence="3" id="KW-0804">Transcription</keyword>
<dbReference type="PANTHER" id="PTHR42756">
    <property type="entry name" value="TRANSCRIPTIONAL REGULATOR, MARR"/>
    <property type="match status" value="1"/>
</dbReference>
<dbReference type="SUPFAM" id="SSF46785">
    <property type="entry name" value="Winged helix' DNA-binding domain"/>
    <property type="match status" value="1"/>
</dbReference>